<feature type="site" description="Important for catalytic activity, responsible for pKa modulation of the active site Glu and correct orientation of both the proton donor and substrate" evidence="6">
    <location>
        <position position="258"/>
    </location>
</feature>
<dbReference type="SUPFAM" id="SSF75005">
    <property type="entry name" value="Arabinanase/levansucrase/invertase"/>
    <property type="match status" value="1"/>
</dbReference>
<feature type="active site" description="Proton donor" evidence="5">
    <location>
        <position position="318"/>
    </location>
</feature>
<dbReference type="PROSITE" id="PS51257">
    <property type="entry name" value="PROKAR_LIPOPROTEIN"/>
    <property type="match status" value="1"/>
</dbReference>
<dbReference type="Pfam" id="PF04616">
    <property type="entry name" value="Glyco_hydro_43"/>
    <property type="match status" value="1"/>
</dbReference>
<proteinExistence type="inferred from homology"/>
<evidence type="ECO:0000256" key="7">
    <source>
        <dbReference type="RuleBase" id="RU361187"/>
    </source>
</evidence>
<dbReference type="Gene3D" id="2.115.10.20">
    <property type="entry name" value="Glycosyl hydrolase domain, family 43"/>
    <property type="match status" value="1"/>
</dbReference>
<comment type="caution">
    <text evidence="9">The sequence shown here is derived from an EMBL/GenBank/DDBJ whole genome shotgun (WGS) entry which is preliminary data.</text>
</comment>
<sequence>MKNVHSLFIFLIALAVGSCGGDELSENIPDPSLRLSDTNLTITNSSGNITVYVVSNTSWTVESEANWLTPDKNKGEGEMAVKISYSDNTTNERSGIVKFTTNGLPAVELEIIQTELTFTNPIAGIPDPWIIKNGTSYYICKAQGNGINIAKSDKLTSFPLTSKVWDAPTDSNDNKVWNPTNIWAPELHFIEGQWYIYYAAGRPTSESNGSYTKQRSGVLRSKTNDPQGEWEDLGMLYTGDNYEPGIIATTENTNYAIDLGVFKLNNQLYAVWSGNPEDSGDQWLYIAKMDNPYTISSSRVAISKPDKPWELFSGKVNEGPAFLKNKEKGKFFVVYSTNGSWTKQYRLGYLQLSDTLSDPLVASNWTKSANEVFFRNDETVNPTSGVNGVGHCSFTKSPDGTEDWIAYHVKAFNESGWSNRYTFLQRFTWDEQDGTPYFGRPVGWEEPIALPSGESR</sequence>
<dbReference type="InterPro" id="IPR013783">
    <property type="entry name" value="Ig-like_fold"/>
</dbReference>
<dbReference type="InterPro" id="IPR023296">
    <property type="entry name" value="Glyco_hydro_beta-prop_sf"/>
</dbReference>
<keyword evidence="10" id="KW-1185">Reference proteome</keyword>
<protein>
    <submittedName>
        <fullName evidence="9">GH43 family beta-xylosidase</fullName>
    </submittedName>
</protein>
<accession>A0A4Q0PHJ3</accession>
<evidence type="ECO:0000259" key="8">
    <source>
        <dbReference type="Pfam" id="PF13004"/>
    </source>
</evidence>
<keyword evidence="2" id="KW-0732">Signal</keyword>
<name>A0A4Q0PHJ3_9FLAO</name>
<dbReference type="InterPro" id="IPR024361">
    <property type="entry name" value="BACON"/>
</dbReference>
<comment type="similarity">
    <text evidence="1 7">Belongs to the glycosyl hydrolase 43 family.</text>
</comment>
<dbReference type="Proteomes" id="UP000289859">
    <property type="component" value="Unassembled WGS sequence"/>
</dbReference>
<dbReference type="PANTHER" id="PTHR43817">
    <property type="entry name" value="GLYCOSYL HYDROLASE"/>
    <property type="match status" value="1"/>
</dbReference>
<evidence type="ECO:0000256" key="5">
    <source>
        <dbReference type="PIRSR" id="PIRSR606710-1"/>
    </source>
</evidence>
<evidence type="ECO:0000313" key="9">
    <source>
        <dbReference type="EMBL" id="RXG26469.1"/>
    </source>
</evidence>
<feature type="active site" description="Proton acceptor" evidence="5">
    <location>
        <position position="127"/>
    </location>
</feature>
<dbReference type="GO" id="GO:0005975">
    <property type="term" value="P:carbohydrate metabolic process"/>
    <property type="evidence" value="ECO:0007669"/>
    <property type="project" value="InterPro"/>
</dbReference>
<evidence type="ECO:0000256" key="4">
    <source>
        <dbReference type="ARBA" id="ARBA00023295"/>
    </source>
</evidence>
<dbReference type="GO" id="GO:0004553">
    <property type="term" value="F:hydrolase activity, hydrolyzing O-glycosyl compounds"/>
    <property type="evidence" value="ECO:0007669"/>
    <property type="project" value="InterPro"/>
</dbReference>
<evidence type="ECO:0000256" key="6">
    <source>
        <dbReference type="PIRSR" id="PIRSR606710-2"/>
    </source>
</evidence>
<evidence type="ECO:0000256" key="3">
    <source>
        <dbReference type="ARBA" id="ARBA00022801"/>
    </source>
</evidence>
<dbReference type="Pfam" id="PF13004">
    <property type="entry name" value="BACON"/>
    <property type="match status" value="1"/>
</dbReference>
<dbReference type="InterPro" id="IPR006710">
    <property type="entry name" value="Glyco_hydro_43"/>
</dbReference>
<dbReference type="PANTHER" id="PTHR43817:SF1">
    <property type="entry name" value="HYDROLASE, FAMILY 43, PUTATIVE (AFU_ORTHOLOGUE AFUA_3G01660)-RELATED"/>
    <property type="match status" value="1"/>
</dbReference>
<dbReference type="EMBL" id="QOVK01000001">
    <property type="protein sequence ID" value="RXG26469.1"/>
    <property type="molecule type" value="Genomic_DNA"/>
</dbReference>
<dbReference type="OrthoDB" id="1016412at2"/>
<gene>
    <name evidence="9" type="ORF">DSM02_466</name>
</gene>
<evidence type="ECO:0000256" key="2">
    <source>
        <dbReference type="ARBA" id="ARBA00022729"/>
    </source>
</evidence>
<organism evidence="9 10">
    <name type="scientific">Leeuwenhoekiella polynyae</name>
    <dbReference type="NCBI Taxonomy" id="1550906"/>
    <lineage>
        <taxon>Bacteria</taxon>
        <taxon>Pseudomonadati</taxon>
        <taxon>Bacteroidota</taxon>
        <taxon>Flavobacteriia</taxon>
        <taxon>Flavobacteriales</taxon>
        <taxon>Flavobacteriaceae</taxon>
        <taxon>Leeuwenhoekiella</taxon>
    </lineage>
</organism>
<dbReference type="AlphaFoldDB" id="A0A4Q0PHJ3"/>
<keyword evidence="4 7" id="KW-0326">Glycosidase</keyword>
<feature type="domain" description="BACON" evidence="8">
    <location>
        <begin position="57"/>
        <end position="103"/>
    </location>
</feature>
<dbReference type="Gene3D" id="2.60.40.10">
    <property type="entry name" value="Immunoglobulins"/>
    <property type="match status" value="1"/>
</dbReference>
<evidence type="ECO:0000313" key="10">
    <source>
        <dbReference type="Proteomes" id="UP000289859"/>
    </source>
</evidence>
<evidence type="ECO:0000256" key="1">
    <source>
        <dbReference type="ARBA" id="ARBA00009865"/>
    </source>
</evidence>
<dbReference type="CDD" id="cd18820">
    <property type="entry name" value="GH43_LbAraf43-like"/>
    <property type="match status" value="1"/>
</dbReference>
<keyword evidence="3 7" id="KW-0378">Hydrolase</keyword>
<dbReference type="CDD" id="cd14948">
    <property type="entry name" value="BACON"/>
    <property type="match status" value="1"/>
</dbReference>
<dbReference type="RefSeq" id="WP_128764125.1">
    <property type="nucleotide sequence ID" value="NZ_JBHUOO010000003.1"/>
</dbReference>
<reference evidence="9 10" key="1">
    <citation type="submission" date="2018-07" db="EMBL/GenBank/DDBJ databases">
        <title>Leeuwenhoekiella genomics.</title>
        <authorList>
            <person name="Tahon G."/>
            <person name="Willems A."/>
        </authorList>
    </citation>
    <scope>NUCLEOTIDE SEQUENCE [LARGE SCALE GENOMIC DNA]</scope>
    <source>
        <strain evidence="9 10">LMG 29608</strain>
    </source>
</reference>